<sequence length="45" mass="5016">DRPFDNAVKPRSHSSNQTYATACERGLHGFSCPKGHLSRLLKKTC</sequence>
<keyword evidence="2" id="KW-1185">Reference proteome</keyword>
<protein>
    <submittedName>
        <fullName evidence="1">Uncharacterized protein</fullName>
    </submittedName>
</protein>
<reference evidence="1" key="1">
    <citation type="submission" date="2024-04" db="UniProtKB">
        <authorList>
            <consortium name="EnsemblMetazoa"/>
        </authorList>
    </citation>
    <scope>IDENTIFICATION</scope>
    <source>
        <strain evidence="1">EBRO</strain>
    </source>
</reference>
<accession>A0AAG5DPB8</accession>
<dbReference type="EnsemblMetazoa" id="ENSAATROPT013807">
    <property type="protein sequence ID" value="ENSAATROPP012574"/>
    <property type="gene ID" value="ENSAATROPG011204"/>
</dbReference>
<evidence type="ECO:0000313" key="1">
    <source>
        <dbReference type="EnsemblMetazoa" id="ENSAATROPP012574"/>
    </source>
</evidence>
<organism evidence="1 2">
    <name type="scientific">Anopheles atroparvus</name>
    <name type="common">European mosquito</name>
    <dbReference type="NCBI Taxonomy" id="41427"/>
    <lineage>
        <taxon>Eukaryota</taxon>
        <taxon>Metazoa</taxon>
        <taxon>Ecdysozoa</taxon>
        <taxon>Arthropoda</taxon>
        <taxon>Hexapoda</taxon>
        <taxon>Insecta</taxon>
        <taxon>Pterygota</taxon>
        <taxon>Neoptera</taxon>
        <taxon>Endopterygota</taxon>
        <taxon>Diptera</taxon>
        <taxon>Nematocera</taxon>
        <taxon>Culicoidea</taxon>
        <taxon>Culicidae</taxon>
        <taxon>Anophelinae</taxon>
        <taxon>Anopheles</taxon>
    </lineage>
</organism>
<dbReference type="Proteomes" id="UP000075880">
    <property type="component" value="Unassembled WGS sequence"/>
</dbReference>
<evidence type="ECO:0000313" key="2">
    <source>
        <dbReference type="Proteomes" id="UP000075880"/>
    </source>
</evidence>
<dbReference type="AlphaFoldDB" id="A0AAG5DPB8"/>
<name>A0AAG5DPB8_ANOAO</name>
<proteinExistence type="predicted"/>